<dbReference type="AlphaFoldDB" id="A0A1C3NDV8"/>
<dbReference type="RefSeq" id="WP_091597300.1">
    <property type="nucleotide sequence ID" value="NZ_JBHRWG010000002.1"/>
</dbReference>
<dbReference type="EMBL" id="LT598496">
    <property type="protein sequence ID" value="SBV30777.1"/>
    <property type="molecule type" value="Genomic_DNA"/>
</dbReference>
<evidence type="ECO:0000313" key="2">
    <source>
        <dbReference type="Proteomes" id="UP000199393"/>
    </source>
</evidence>
<dbReference type="PATRIC" id="fig|307121.4.peg.6500"/>
<name>A0A1C3NDV8_9ACTN</name>
<evidence type="ECO:0000313" key="1">
    <source>
        <dbReference type="EMBL" id="SBV30777.1"/>
    </source>
</evidence>
<dbReference type="Proteomes" id="UP000199393">
    <property type="component" value="Chromosome I"/>
</dbReference>
<dbReference type="OrthoDB" id="5136203at2"/>
<sequence>MDTNESRIGTDYPVGELTRAAVTASNHADAATRNRAHERFARWAAVLRGMATGRLRIGSRRPVADLPVWATPRVVRGGFATGEALAGGPLRPHEAALAELAGVPARRDALFDHHLTADGLAGLTTLLESGAYRVDLPEDAALLTVAWLVRAGDREAAAAVLDELRPYADRLCFGPVPHDGQTYGPDLVWRETAGEARDRLARRGPNPRVAAMREALTVWNPFADRLLDLWLDTVRDGRVGAEFPTGWHDRATALVARYHQLAAAHPHNGKHRRPKTNLGILRSATEETVGGRPLTARARGLLQHAIDSMVRKRGRPSSPEHRALRERQAAEAALPMLHTMARVVVSRLAALPQDLGVRSVEAVTGPVTDEEAATSGLPVGTPIPEPLRRPIRRALAGTVPELIAAGVVPSAEVLATIVPQITATAAAAPYADEVLRSLMAATYRAFRNRRSLLLTNLERQVGLDELPWVRAVAAHCAPGAGTRAAAASALHRLGELALDGFPATLLPNPLVRELATLDRESGGQLPWVEELAADIFEGTFSAKYAAAARLAGDLLTDSLYARYYDIDYAALPTGADVQRRRDAAASTSADFDALCIARAGTGPSWDVVAANGMIVEQAQILTTHNLATLVGSVRVRPLTGWHEVALRTFAVVTGLTARLARNPRPLATVKDIAYAWRQMIFFMSLPQVGDPAEVVADLWRELERTAPDVRDRLRPAVAGLAEAAVGERFDADGRGGAGRRLLGWTMNGHWLLTGSGR</sequence>
<accession>A0A1C3NDV8</accession>
<gene>
    <name evidence="1" type="ORF">GA0070620_6378</name>
</gene>
<reference evidence="2" key="1">
    <citation type="submission" date="2016-06" db="EMBL/GenBank/DDBJ databases">
        <authorList>
            <person name="Varghese N."/>
        </authorList>
    </citation>
    <scope>NUCLEOTIDE SEQUENCE [LARGE SCALE GENOMIC DNA]</scope>
    <source>
        <strain evidence="2">DSM 45344</strain>
    </source>
</reference>
<organism evidence="1 2">
    <name type="scientific">Micromonospora krabiensis</name>
    <dbReference type="NCBI Taxonomy" id="307121"/>
    <lineage>
        <taxon>Bacteria</taxon>
        <taxon>Bacillati</taxon>
        <taxon>Actinomycetota</taxon>
        <taxon>Actinomycetes</taxon>
        <taxon>Micromonosporales</taxon>
        <taxon>Micromonosporaceae</taxon>
        <taxon>Micromonospora</taxon>
    </lineage>
</organism>
<proteinExistence type="predicted"/>
<protein>
    <submittedName>
        <fullName evidence="1">Uncharacterized protein</fullName>
    </submittedName>
</protein>
<dbReference type="STRING" id="307121.GA0070620_6378"/>
<keyword evidence="2" id="KW-1185">Reference proteome</keyword>